<dbReference type="InterPro" id="IPR007110">
    <property type="entry name" value="Ig-like_dom"/>
</dbReference>
<feature type="transmembrane region" description="Helical" evidence="8">
    <location>
        <begin position="869"/>
        <end position="887"/>
    </location>
</feature>
<dbReference type="PANTHER" id="PTHR24100">
    <property type="entry name" value="BUTYROPHILIN"/>
    <property type="match status" value="1"/>
</dbReference>
<feature type="compositionally biased region" description="Low complexity" evidence="7">
    <location>
        <begin position="93"/>
        <end position="149"/>
    </location>
</feature>
<dbReference type="GO" id="GO:0001817">
    <property type="term" value="P:regulation of cytokine production"/>
    <property type="evidence" value="ECO:0007669"/>
    <property type="project" value="TreeGrafter"/>
</dbReference>
<evidence type="ECO:0000256" key="1">
    <source>
        <dbReference type="ARBA" id="ARBA00004370"/>
    </source>
</evidence>
<dbReference type="Proteomes" id="UP001228049">
    <property type="component" value="Unassembled WGS sequence"/>
</dbReference>
<keyword evidence="4" id="KW-1015">Disulfide bond</keyword>
<proteinExistence type="predicted"/>
<dbReference type="InterPro" id="IPR013783">
    <property type="entry name" value="Ig-like_fold"/>
</dbReference>
<dbReference type="GO" id="GO:0050863">
    <property type="term" value="P:regulation of T cell activation"/>
    <property type="evidence" value="ECO:0007669"/>
    <property type="project" value="UniProtKB-ARBA"/>
</dbReference>
<keyword evidence="2" id="KW-0732">Signal</keyword>
<dbReference type="Pfam" id="PF02205">
    <property type="entry name" value="WH2"/>
    <property type="match status" value="1"/>
</dbReference>
<keyword evidence="8" id="KW-0812">Transmembrane</keyword>
<name>A0AAD9BR29_DISEL</name>
<evidence type="ECO:0000256" key="2">
    <source>
        <dbReference type="ARBA" id="ARBA00022729"/>
    </source>
</evidence>
<evidence type="ECO:0000256" key="4">
    <source>
        <dbReference type="ARBA" id="ARBA00023157"/>
    </source>
</evidence>
<evidence type="ECO:0000259" key="10">
    <source>
        <dbReference type="PROSITE" id="PS51082"/>
    </source>
</evidence>
<keyword evidence="8" id="KW-1133">Transmembrane helix</keyword>
<reference evidence="11" key="1">
    <citation type="submission" date="2023-04" db="EMBL/GenBank/DDBJ databases">
        <title>Chromosome-level genome of Chaenocephalus aceratus.</title>
        <authorList>
            <person name="Park H."/>
        </authorList>
    </citation>
    <scope>NUCLEOTIDE SEQUENCE</scope>
    <source>
        <strain evidence="11">DE</strain>
        <tissue evidence="11">Muscle</tissue>
    </source>
</reference>
<evidence type="ECO:0000256" key="5">
    <source>
        <dbReference type="ARBA" id="ARBA00023180"/>
    </source>
</evidence>
<feature type="region of interest" description="Disordered" evidence="7">
    <location>
        <begin position="66"/>
        <end position="284"/>
    </location>
</feature>
<dbReference type="GO" id="GO:0009897">
    <property type="term" value="C:external side of plasma membrane"/>
    <property type="evidence" value="ECO:0007669"/>
    <property type="project" value="TreeGrafter"/>
</dbReference>
<dbReference type="GO" id="GO:0050852">
    <property type="term" value="P:T cell receptor signaling pathway"/>
    <property type="evidence" value="ECO:0007669"/>
    <property type="project" value="TreeGrafter"/>
</dbReference>
<keyword evidence="5" id="KW-0325">Glycoprotein</keyword>
<evidence type="ECO:0000256" key="6">
    <source>
        <dbReference type="ARBA" id="ARBA00023319"/>
    </source>
</evidence>
<feature type="domain" description="Ig-like" evidence="9">
    <location>
        <begin position="392"/>
        <end position="492"/>
    </location>
</feature>
<dbReference type="InterPro" id="IPR050504">
    <property type="entry name" value="IgSF_BTN/MOG"/>
</dbReference>
<evidence type="ECO:0000256" key="8">
    <source>
        <dbReference type="SAM" id="Phobius"/>
    </source>
</evidence>
<evidence type="ECO:0000256" key="7">
    <source>
        <dbReference type="SAM" id="MobiDB-lite"/>
    </source>
</evidence>
<dbReference type="InterPro" id="IPR013106">
    <property type="entry name" value="Ig_V-set"/>
</dbReference>
<gene>
    <name evidence="11" type="ORF">KUDE01_030776</name>
</gene>
<dbReference type="InterPro" id="IPR003124">
    <property type="entry name" value="WH2_dom"/>
</dbReference>
<dbReference type="InterPro" id="IPR003599">
    <property type="entry name" value="Ig_sub"/>
</dbReference>
<dbReference type="SMART" id="SM00246">
    <property type="entry name" value="WH2"/>
    <property type="match status" value="1"/>
</dbReference>
<dbReference type="Gene3D" id="2.60.40.10">
    <property type="entry name" value="Immunoglobulins"/>
    <property type="match status" value="3"/>
</dbReference>
<organism evidence="11 12">
    <name type="scientific">Dissostichus eleginoides</name>
    <name type="common">Patagonian toothfish</name>
    <name type="synonym">Dissostichus amissus</name>
    <dbReference type="NCBI Taxonomy" id="100907"/>
    <lineage>
        <taxon>Eukaryota</taxon>
        <taxon>Metazoa</taxon>
        <taxon>Chordata</taxon>
        <taxon>Craniata</taxon>
        <taxon>Vertebrata</taxon>
        <taxon>Euteleostomi</taxon>
        <taxon>Actinopterygii</taxon>
        <taxon>Neopterygii</taxon>
        <taxon>Teleostei</taxon>
        <taxon>Neoteleostei</taxon>
        <taxon>Acanthomorphata</taxon>
        <taxon>Eupercaria</taxon>
        <taxon>Perciformes</taxon>
        <taxon>Notothenioidei</taxon>
        <taxon>Nototheniidae</taxon>
        <taxon>Dissostichus</taxon>
    </lineage>
</organism>
<feature type="domain" description="Ig-like" evidence="9">
    <location>
        <begin position="725"/>
        <end position="817"/>
    </location>
</feature>
<dbReference type="EMBL" id="JASDAP010000020">
    <property type="protein sequence ID" value="KAK1887064.1"/>
    <property type="molecule type" value="Genomic_DNA"/>
</dbReference>
<comment type="caution">
    <text evidence="11">The sequence shown here is derived from an EMBL/GenBank/DDBJ whole genome shotgun (WGS) entry which is preliminary data.</text>
</comment>
<feature type="region of interest" description="Disordered" evidence="7">
    <location>
        <begin position="514"/>
        <end position="537"/>
    </location>
</feature>
<dbReference type="GO" id="GO:1903037">
    <property type="term" value="P:regulation of leukocyte cell-cell adhesion"/>
    <property type="evidence" value="ECO:0007669"/>
    <property type="project" value="UniProtKB-ARBA"/>
</dbReference>
<accession>A0AAD9BR29</accession>
<evidence type="ECO:0000313" key="12">
    <source>
        <dbReference type="Proteomes" id="UP001228049"/>
    </source>
</evidence>
<feature type="compositionally biased region" description="Pro residues" evidence="7">
    <location>
        <begin position="240"/>
        <end position="256"/>
    </location>
</feature>
<feature type="compositionally biased region" description="Polar residues" evidence="7">
    <location>
        <begin position="206"/>
        <end position="219"/>
    </location>
</feature>
<sequence>MSAAASMALPAGQECGVLPILIQKLFDEGVKQRIENANINPSKLGSNEKGRGALLSDIHKGARLKKVSGVNDRSSPIIENGSSGGSVGRSALRPPGSRPAAPRPPSGRSSSPSPRPPSGRSSSPSPRPPTGRSSSPSPRPPTGRSSSPSMANKPAPPENQHSHRPSLPDISRPSSAGGMKHSTSAPPPPPPFNRGGARNNAPPTPNQKSYAPTSSSNNNHSREKPLPPTPNRGHTSPNSVKPPPSSSRPPTAPQVPPNGSRNGSHDFESKFNFHPIEDLPPPEEYRNFSKVYPSKNNKGMMRGAPPAPPVGRTENHSELRGFISYQDRNSKHFHPFQQCQPMLLETLHEAYLCTYDNRKNPGIRIHVDVTKIQRHYEGKSVEKLWSESIILPFAAGGPFGGKDDDNKPVEAVEGRSVTLQCRLDPPIDLSSKTVEWNRGPNRYVHVYRSQRDDPDSQMLQYRDRTALNHGDLTRGVSTLTISNVSLSDNGSYEVYLPKLEVTCLTHLTVVTKDQENQTKRNDSSTTAPPAGERNDASNREAGRAAIILTVFLVLSVLVVLLVLKSGKTPVEAVEGRSVTLQCRLDPPIDLSSKTVDWNRGLTHQVHVYRSQRDDPELQMPQYRDRTALNHGDLTRGVLTLTISNVSLSDNGSYEVYLPKLEVTCLTHLTVVKEEEQTKRKDSGTPAAPAEGDPDVWKIVLPCVLIPAAAAVVVIVVWKRRVIPLPLACLPSQPVEAVEGRSVTLQCRLDPPIDLSSKTVEWNRGPNRYVHVYRSQRDDPDSQMLQYRDRTALNHGDLTRGVLTLTISNVSLSDNGSYEVYLPKLEVTCLTHLTVVTKDQENQTKRNDSSTTAPPAGERNDASNREAGRAAIILTVFLVLSVLVVFCWF</sequence>
<keyword evidence="12" id="KW-1185">Reference proteome</keyword>
<dbReference type="AlphaFoldDB" id="A0AAD9BR29"/>
<dbReference type="GO" id="GO:0003779">
    <property type="term" value="F:actin binding"/>
    <property type="evidence" value="ECO:0007669"/>
    <property type="project" value="InterPro"/>
</dbReference>
<dbReference type="PROSITE" id="PS50835">
    <property type="entry name" value="IG_LIKE"/>
    <property type="match status" value="3"/>
</dbReference>
<evidence type="ECO:0000313" key="11">
    <source>
        <dbReference type="EMBL" id="KAK1887064.1"/>
    </source>
</evidence>
<dbReference type="FunFam" id="2.60.40.10:FF:000142">
    <property type="entry name" value="V-set domain-containing T-cell activation inhibitor 1"/>
    <property type="match status" value="1"/>
</dbReference>
<feature type="compositionally biased region" description="Basic and acidic residues" evidence="7">
    <location>
        <begin position="263"/>
        <end position="284"/>
    </location>
</feature>
<comment type="subcellular location">
    <subcellularLocation>
        <location evidence="1">Membrane</location>
    </subcellularLocation>
</comment>
<feature type="region of interest" description="Disordered" evidence="7">
    <location>
        <begin position="839"/>
        <end position="862"/>
    </location>
</feature>
<dbReference type="PANTHER" id="PTHR24100:SF151">
    <property type="entry name" value="ICOS LIGAND"/>
    <property type="match status" value="1"/>
</dbReference>
<dbReference type="PROSITE" id="PS51082">
    <property type="entry name" value="WH2"/>
    <property type="match status" value="1"/>
</dbReference>
<dbReference type="CDD" id="cd22077">
    <property type="entry name" value="WH2_WAS_WASL-2_3"/>
    <property type="match status" value="1"/>
</dbReference>
<dbReference type="InterPro" id="IPR036179">
    <property type="entry name" value="Ig-like_dom_sf"/>
</dbReference>
<dbReference type="SMART" id="SM00409">
    <property type="entry name" value="IG"/>
    <property type="match status" value="3"/>
</dbReference>
<feature type="domain" description="WH2" evidence="10">
    <location>
        <begin position="50"/>
        <end position="67"/>
    </location>
</feature>
<feature type="domain" description="Ig-like" evidence="9">
    <location>
        <begin position="555"/>
        <end position="653"/>
    </location>
</feature>
<keyword evidence="3 8" id="KW-0472">Membrane</keyword>
<evidence type="ECO:0000256" key="3">
    <source>
        <dbReference type="ARBA" id="ARBA00023136"/>
    </source>
</evidence>
<feature type="transmembrane region" description="Helical" evidence="8">
    <location>
        <begin position="698"/>
        <end position="717"/>
    </location>
</feature>
<evidence type="ECO:0000259" key="9">
    <source>
        <dbReference type="PROSITE" id="PS50835"/>
    </source>
</evidence>
<dbReference type="Pfam" id="PF07686">
    <property type="entry name" value="V-set"/>
    <property type="match status" value="3"/>
</dbReference>
<dbReference type="SUPFAM" id="SSF48726">
    <property type="entry name" value="Immunoglobulin"/>
    <property type="match status" value="3"/>
</dbReference>
<protein>
    <submittedName>
        <fullName evidence="11">WAS/WASL-interacting protein family member 2</fullName>
    </submittedName>
</protein>
<dbReference type="GO" id="GO:0005102">
    <property type="term" value="F:signaling receptor binding"/>
    <property type="evidence" value="ECO:0007669"/>
    <property type="project" value="TreeGrafter"/>
</dbReference>
<keyword evidence="6" id="KW-0393">Immunoglobulin domain</keyword>
<feature type="transmembrane region" description="Helical" evidence="8">
    <location>
        <begin position="544"/>
        <end position="563"/>
    </location>
</feature>